<evidence type="ECO:0000313" key="10">
    <source>
        <dbReference type="Proteomes" id="UP001597168"/>
    </source>
</evidence>
<dbReference type="RefSeq" id="WP_380722236.1">
    <property type="nucleotide sequence ID" value="NZ_JBHTLK010000031.1"/>
</dbReference>
<feature type="transmembrane region" description="Helical" evidence="7">
    <location>
        <begin position="105"/>
        <end position="130"/>
    </location>
</feature>
<feature type="transmembrane region" description="Helical" evidence="7">
    <location>
        <begin position="137"/>
        <end position="156"/>
    </location>
</feature>
<feature type="transmembrane region" description="Helical" evidence="7">
    <location>
        <begin position="442"/>
        <end position="461"/>
    </location>
</feature>
<organism evidence="9 10">
    <name type="scientific">Saccharothrix hoggarensis</name>
    <dbReference type="NCBI Taxonomy" id="913853"/>
    <lineage>
        <taxon>Bacteria</taxon>
        <taxon>Bacillati</taxon>
        <taxon>Actinomycetota</taxon>
        <taxon>Actinomycetes</taxon>
        <taxon>Pseudonocardiales</taxon>
        <taxon>Pseudonocardiaceae</taxon>
        <taxon>Saccharothrix</taxon>
    </lineage>
</organism>
<evidence type="ECO:0000256" key="6">
    <source>
        <dbReference type="ARBA" id="ARBA00023136"/>
    </source>
</evidence>
<keyword evidence="6 7" id="KW-0472">Membrane</keyword>
<dbReference type="CDD" id="cd17321">
    <property type="entry name" value="MFS_MMR_MDR_like"/>
    <property type="match status" value="1"/>
</dbReference>
<dbReference type="InterPro" id="IPR036259">
    <property type="entry name" value="MFS_trans_sf"/>
</dbReference>
<evidence type="ECO:0000256" key="5">
    <source>
        <dbReference type="ARBA" id="ARBA00022989"/>
    </source>
</evidence>
<dbReference type="InterPro" id="IPR020846">
    <property type="entry name" value="MFS_dom"/>
</dbReference>
<feature type="transmembrane region" description="Helical" evidence="7">
    <location>
        <begin position="79"/>
        <end position="99"/>
    </location>
</feature>
<keyword evidence="2" id="KW-0813">Transport</keyword>
<comment type="subcellular location">
    <subcellularLocation>
        <location evidence="1">Cell membrane</location>
        <topology evidence="1">Multi-pass membrane protein</topology>
    </subcellularLocation>
</comment>
<evidence type="ECO:0000256" key="2">
    <source>
        <dbReference type="ARBA" id="ARBA00022448"/>
    </source>
</evidence>
<evidence type="ECO:0000256" key="3">
    <source>
        <dbReference type="ARBA" id="ARBA00022475"/>
    </source>
</evidence>
<dbReference type="PRINTS" id="PR01036">
    <property type="entry name" value="TCRTETB"/>
</dbReference>
<evidence type="ECO:0000259" key="8">
    <source>
        <dbReference type="PROSITE" id="PS50850"/>
    </source>
</evidence>
<feature type="domain" description="Major facilitator superfamily (MFS) profile" evidence="8">
    <location>
        <begin position="14"/>
        <end position="466"/>
    </location>
</feature>
<dbReference type="PANTHER" id="PTHR42718">
    <property type="entry name" value="MAJOR FACILITATOR SUPERFAMILY MULTIDRUG TRANSPORTER MFSC"/>
    <property type="match status" value="1"/>
</dbReference>
<dbReference type="SUPFAM" id="SSF103473">
    <property type="entry name" value="MFS general substrate transporter"/>
    <property type="match status" value="1"/>
</dbReference>
<dbReference type="Proteomes" id="UP001597168">
    <property type="component" value="Unassembled WGS sequence"/>
</dbReference>
<feature type="transmembrane region" description="Helical" evidence="7">
    <location>
        <begin position="267"/>
        <end position="287"/>
    </location>
</feature>
<feature type="transmembrane region" description="Helical" evidence="7">
    <location>
        <begin position="230"/>
        <end position="247"/>
    </location>
</feature>
<feature type="transmembrane region" description="Helical" evidence="7">
    <location>
        <begin position="307"/>
        <end position="325"/>
    </location>
</feature>
<dbReference type="NCBIfam" id="TIGR00711">
    <property type="entry name" value="efflux_EmrB"/>
    <property type="match status" value="1"/>
</dbReference>
<accession>A0ABW3QRP0</accession>
<protein>
    <submittedName>
        <fullName evidence="9">MFS transporter</fullName>
    </submittedName>
</protein>
<dbReference type="Pfam" id="PF07690">
    <property type="entry name" value="MFS_1"/>
    <property type="match status" value="1"/>
</dbReference>
<dbReference type="InterPro" id="IPR004638">
    <property type="entry name" value="EmrB-like"/>
</dbReference>
<feature type="transmembrane region" description="Helical" evidence="7">
    <location>
        <begin position="52"/>
        <end position="72"/>
    </location>
</feature>
<comment type="caution">
    <text evidence="9">The sequence shown here is derived from an EMBL/GenBank/DDBJ whole genome shotgun (WGS) entry which is preliminary data.</text>
</comment>
<evidence type="ECO:0000313" key="9">
    <source>
        <dbReference type="EMBL" id="MFD1147260.1"/>
    </source>
</evidence>
<feature type="transmembrane region" description="Helical" evidence="7">
    <location>
        <begin position="168"/>
        <end position="188"/>
    </location>
</feature>
<evidence type="ECO:0000256" key="4">
    <source>
        <dbReference type="ARBA" id="ARBA00022692"/>
    </source>
</evidence>
<feature type="transmembrane region" description="Helical" evidence="7">
    <location>
        <begin position="200"/>
        <end position="218"/>
    </location>
</feature>
<dbReference type="EMBL" id="JBHTLK010000031">
    <property type="protein sequence ID" value="MFD1147260.1"/>
    <property type="molecule type" value="Genomic_DNA"/>
</dbReference>
<keyword evidence="5 7" id="KW-1133">Transmembrane helix</keyword>
<feature type="transmembrane region" description="Helical" evidence="7">
    <location>
        <begin position="12"/>
        <end position="32"/>
    </location>
</feature>
<feature type="transmembrane region" description="Helical" evidence="7">
    <location>
        <begin position="332"/>
        <end position="352"/>
    </location>
</feature>
<proteinExistence type="predicted"/>
<name>A0ABW3QRP0_9PSEU</name>
<reference evidence="10" key="1">
    <citation type="journal article" date="2019" name="Int. J. Syst. Evol. Microbiol.">
        <title>The Global Catalogue of Microorganisms (GCM) 10K type strain sequencing project: providing services to taxonomists for standard genome sequencing and annotation.</title>
        <authorList>
            <consortium name="The Broad Institute Genomics Platform"/>
            <consortium name="The Broad Institute Genome Sequencing Center for Infectious Disease"/>
            <person name="Wu L."/>
            <person name="Ma J."/>
        </authorList>
    </citation>
    <scope>NUCLEOTIDE SEQUENCE [LARGE SCALE GENOMIC DNA]</scope>
    <source>
        <strain evidence="10">CCUG 60214</strain>
    </source>
</reference>
<evidence type="ECO:0000256" key="7">
    <source>
        <dbReference type="SAM" id="Phobius"/>
    </source>
</evidence>
<keyword evidence="10" id="KW-1185">Reference proteome</keyword>
<dbReference type="Gene3D" id="1.20.1250.20">
    <property type="entry name" value="MFS general substrate transporter like domains"/>
    <property type="match status" value="1"/>
</dbReference>
<feature type="transmembrane region" description="Helical" evidence="7">
    <location>
        <begin position="404"/>
        <end position="422"/>
    </location>
</feature>
<dbReference type="Gene3D" id="1.20.1720.10">
    <property type="entry name" value="Multidrug resistance protein D"/>
    <property type="match status" value="1"/>
</dbReference>
<keyword evidence="4 7" id="KW-0812">Transmembrane</keyword>
<gene>
    <name evidence="9" type="ORF">ACFQ3T_09000</name>
</gene>
<dbReference type="PANTHER" id="PTHR42718:SF42">
    <property type="entry name" value="EXPORT PROTEIN"/>
    <property type="match status" value="1"/>
</dbReference>
<evidence type="ECO:0000256" key="1">
    <source>
        <dbReference type="ARBA" id="ARBA00004651"/>
    </source>
</evidence>
<keyword evidence="3" id="KW-1003">Cell membrane</keyword>
<dbReference type="InterPro" id="IPR011701">
    <property type="entry name" value="MFS"/>
</dbReference>
<sequence length="476" mass="49386">MTTAPTRRVGLGWAILASSVPMFVVALNNLVVTNALPQIAEDFSADQTTLQWVVNAYVLAFAGMLLTAAALGDRYGRRLVFLIGIAVFSLGSVACALADSSGSLIAARVVQGVGAAAILPLSLTILAAAVPEKMRSAAIGIWSGINGLGVALGPLVGGAVTEGLDWTWIFWVNLPVGAIAAPLVLWAISESRGADRGLDIPGVVLVTGLITSLVWGIVRAGDEGWTSPQILGAFGVALVLLVAFVLWERKAPNPLLPLRFYRIPNFVLSNVVSLSMYFGVFGSIFFLAQYLQGPLGFSPLEAGVRTLPWTAMPMIVAPLAGLITDKVGGGKLMALGLALQGVGLGWIATLATTTTPYGDLVPPMVIAGIGMGLVFAPTTAVVLGSVRPSEHGKASGANNTVREIGGALGIAVLTTVFTEYFADVEIRQPADAAEAFVHGMIPAIWVGVVFVAAGALAGLFIRKRAAVTQEPKLVEV</sequence>
<dbReference type="PROSITE" id="PS50850">
    <property type="entry name" value="MFS"/>
    <property type="match status" value="1"/>
</dbReference>
<feature type="transmembrane region" description="Helical" evidence="7">
    <location>
        <begin position="364"/>
        <end position="383"/>
    </location>
</feature>